<sequence length="67" mass="6788">GSSGDLSFGARRPGSAVIRPPGQRAPGRSPVQWALSEPLASEARGSIQDLGAREAFGGASSSQGPRQ</sequence>
<accession>A0A813JF90</accession>
<dbReference type="AlphaFoldDB" id="A0A813JF90"/>
<feature type="region of interest" description="Disordered" evidence="1">
    <location>
        <begin position="1"/>
        <end position="67"/>
    </location>
</feature>
<evidence type="ECO:0000313" key="3">
    <source>
        <dbReference type="Proteomes" id="UP000626109"/>
    </source>
</evidence>
<dbReference type="Proteomes" id="UP000626109">
    <property type="component" value="Unassembled WGS sequence"/>
</dbReference>
<proteinExistence type="predicted"/>
<organism evidence="2 3">
    <name type="scientific">Polarella glacialis</name>
    <name type="common">Dinoflagellate</name>
    <dbReference type="NCBI Taxonomy" id="89957"/>
    <lineage>
        <taxon>Eukaryota</taxon>
        <taxon>Sar</taxon>
        <taxon>Alveolata</taxon>
        <taxon>Dinophyceae</taxon>
        <taxon>Suessiales</taxon>
        <taxon>Suessiaceae</taxon>
        <taxon>Polarella</taxon>
    </lineage>
</organism>
<comment type="caution">
    <text evidence="2">The sequence shown here is derived from an EMBL/GenBank/DDBJ whole genome shotgun (WGS) entry which is preliminary data.</text>
</comment>
<evidence type="ECO:0000256" key="1">
    <source>
        <dbReference type="SAM" id="MobiDB-lite"/>
    </source>
</evidence>
<dbReference type="EMBL" id="CAJNNW010024996">
    <property type="protein sequence ID" value="CAE8675180.1"/>
    <property type="molecule type" value="Genomic_DNA"/>
</dbReference>
<name>A0A813JF90_POLGL</name>
<feature type="non-terminal residue" evidence="2">
    <location>
        <position position="1"/>
    </location>
</feature>
<feature type="non-terminal residue" evidence="2">
    <location>
        <position position="67"/>
    </location>
</feature>
<protein>
    <submittedName>
        <fullName evidence="2">Uncharacterized protein</fullName>
    </submittedName>
</protein>
<reference evidence="2" key="1">
    <citation type="submission" date="2021-02" db="EMBL/GenBank/DDBJ databases">
        <authorList>
            <person name="Dougan E. K."/>
            <person name="Rhodes N."/>
            <person name="Thang M."/>
            <person name="Chan C."/>
        </authorList>
    </citation>
    <scope>NUCLEOTIDE SEQUENCE</scope>
</reference>
<evidence type="ECO:0000313" key="2">
    <source>
        <dbReference type="EMBL" id="CAE8675180.1"/>
    </source>
</evidence>
<gene>
    <name evidence="2" type="ORF">PGLA2088_LOCUS19277</name>
</gene>